<evidence type="ECO:0000256" key="1">
    <source>
        <dbReference type="ARBA" id="ARBA00009800"/>
    </source>
</evidence>
<evidence type="ECO:0000256" key="2">
    <source>
        <dbReference type="SAM" id="SignalP"/>
    </source>
</evidence>
<dbReference type="Gene3D" id="3.20.20.80">
    <property type="entry name" value="Glycosidases"/>
    <property type="match status" value="2"/>
</dbReference>
<dbReference type="PANTHER" id="PTHR46145:SF4">
    <property type="entry name" value="HEPARANASE"/>
    <property type="match status" value="1"/>
</dbReference>
<dbReference type="InterPro" id="IPR005199">
    <property type="entry name" value="Glyco_hydro_79"/>
</dbReference>
<name>A0AA35TAL9_GEOBA</name>
<dbReference type="EMBL" id="CASHTH010003369">
    <property type="protein sequence ID" value="CAI8043921.1"/>
    <property type="molecule type" value="Genomic_DNA"/>
</dbReference>
<feature type="chain" id="PRO_5041228438" evidence="2">
    <location>
        <begin position="24"/>
        <end position="940"/>
    </location>
</feature>
<organism evidence="3 4">
    <name type="scientific">Geodia barretti</name>
    <name type="common">Barrett's horny sponge</name>
    <dbReference type="NCBI Taxonomy" id="519541"/>
    <lineage>
        <taxon>Eukaryota</taxon>
        <taxon>Metazoa</taxon>
        <taxon>Porifera</taxon>
        <taxon>Demospongiae</taxon>
        <taxon>Heteroscleromorpha</taxon>
        <taxon>Tetractinellida</taxon>
        <taxon>Astrophorina</taxon>
        <taxon>Geodiidae</taxon>
        <taxon>Geodia</taxon>
    </lineage>
</organism>
<dbReference type="GO" id="GO:0016798">
    <property type="term" value="F:hydrolase activity, acting on glycosyl bonds"/>
    <property type="evidence" value="ECO:0007669"/>
    <property type="project" value="InterPro"/>
</dbReference>
<dbReference type="GO" id="GO:0016020">
    <property type="term" value="C:membrane"/>
    <property type="evidence" value="ECO:0007669"/>
    <property type="project" value="InterPro"/>
</dbReference>
<dbReference type="GO" id="GO:0031012">
    <property type="term" value="C:extracellular matrix"/>
    <property type="evidence" value="ECO:0007669"/>
    <property type="project" value="TreeGrafter"/>
</dbReference>
<dbReference type="GO" id="GO:0005615">
    <property type="term" value="C:extracellular space"/>
    <property type="evidence" value="ECO:0007669"/>
    <property type="project" value="TreeGrafter"/>
</dbReference>
<gene>
    <name evidence="3" type="ORF">GBAR_LOCUS24392</name>
</gene>
<comment type="similarity">
    <text evidence="1">Belongs to the glycosyl hydrolase 79 family.</text>
</comment>
<feature type="signal peptide" evidence="2">
    <location>
        <begin position="1"/>
        <end position="23"/>
    </location>
</feature>
<sequence>MAVVPSSFLSLLVLCGGLCYAAASPLNQIQESYPDSAVVTRVRQAETRIEQQLQRKSSGTKKLALDQILLDVVAPISEVDPQFLSVTIDSGDISRNWSGITFTAQRIINMARGLAPAMLRVGGTSGDYLIFNSSTAETVQQSNFTMTPQQWDEVNKFVETVGWDFVFGLNALLRTPYPNGSWDSDNARMLLSYSTSRKLYRPVGAWKWCATEPDMWGTAIPAEDHAKDFLTLRDLVAEEKTLGKMLIGPDVAYKMDYFTEFIQSLPQGLLSATTYHQYYGNGSTAKLPQCYDVNLLDSLIHVAVYFQASTEALQPQADLWLGETSSFYGSGAPNLSNTYVAGFLWLDKLGIAAVVGHKRVFRHDFIGGYFALLDANQNPLPDYWLSLLYKKLVGTKVVYVNGSLEYGRYLRVYAHCAKAPYPAGSVVLLLLNTNFTTATAELLNEDLASSYRDVFWLSPPAGDLTSTSVLLNGVLLELVDNRDLPHLVPAEDSPGSSLSVPSISFGFVVFRDTKIPAFLSVTIGSGDISRNWSGITFTAQRIINMAGGLAPAMLRVGGTDGDFLIFNPLLNKQQWDEVNKFVETVGWDFVFGLNALLRTPYPNGSWDSDNARMLLSYSTSKNYTVQWELGNEPDMWGTAIPAEDHAKDFLTLGDLVAEEKTVGKMLIGPDVAYSMDYFTEFIQSLPEGVLSATTYHQYYGNGNTAKLAQCYDVNLLDSYIHDAIDFQDTTEALQPQANVWLGETSSFYDGGAPHLSDTYVAGFMWLDKLGVAAVVGHKRVFRQDFIGGSYSLLDGDQNPLPDYWLSLLYKKLVGTKVLYIKGSLDYGRNLRSYAHCAKPPYPAGSVVLLLLNTNFTTATVELLNEELASSYRDVFWLSPPTGNLTSTSVLLNGVLLELVDNRDLPHLVPAEDSPGSSLSVPSISFGFVVFKDTKIPACTS</sequence>
<dbReference type="Pfam" id="PF03662">
    <property type="entry name" value="Glyco_hydro_79n"/>
    <property type="match status" value="2"/>
</dbReference>
<accession>A0AA35TAL9</accession>
<evidence type="ECO:0000313" key="3">
    <source>
        <dbReference type="EMBL" id="CAI8043921.1"/>
    </source>
</evidence>
<dbReference type="AlphaFoldDB" id="A0AA35TAL9"/>
<dbReference type="SUPFAM" id="SSF51445">
    <property type="entry name" value="(Trans)glycosidases"/>
    <property type="match status" value="2"/>
</dbReference>
<dbReference type="PANTHER" id="PTHR46145">
    <property type="entry name" value="HEPARANASE"/>
    <property type="match status" value="1"/>
</dbReference>
<evidence type="ECO:0000313" key="4">
    <source>
        <dbReference type="Proteomes" id="UP001174909"/>
    </source>
</evidence>
<reference evidence="3" key="1">
    <citation type="submission" date="2023-03" db="EMBL/GenBank/DDBJ databases">
        <authorList>
            <person name="Steffen K."/>
            <person name="Cardenas P."/>
        </authorList>
    </citation>
    <scope>NUCLEOTIDE SEQUENCE</scope>
</reference>
<keyword evidence="4" id="KW-1185">Reference proteome</keyword>
<keyword evidence="2" id="KW-0732">Signal</keyword>
<dbReference type="InterPro" id="IPR017853">
    <property type="entry name" value="GH"/>
</dbReference>
<proteinExistence type="inferred from homology"/>
<comment type="caution">
    <text evidence="3">The sequence shown here is derived from an EMBL/GenBank/DDBJ whole genome shotgun (WGS) entry which is preliminary data.</text>
</comment>
<protein>
    <submittedName>
        <fullName evidence="3">Heparanase</fullName>
    </submittedName>
</protein>
<dbReference type="Proteomes" id="UP001174909">
    <property type="component" value="Unassembled WGS sequence"/>
</dbReference>